<keyword evidence="16" id="KW-1185">Reference proteome</keyword>
<evidence type="ECO:0000259" key="14">
    <source>
        <dbReference type="PROSITE" id="PS50002"/>
    </source>
</evidence>
<dbReference type="InterPro" id="IPR001245">
    <property type="entry name" value="Ser-Thr/Tyr_kinase_cat_dom"/>
</dbReference>
<feature type="region of interest" description="Disordered" evidence="13">
    <location>
        <begin position="621"/>
        <end position="684"/>
    </location>
</feature>
<dbReference type="GO" id="GO:0006950">
    <property type="term" value="P:response to stress"/>
    <property type="evidence" value="ECO:0007669"/>
    <property type="project" value="UniProtKB-ARBA"/>
</dbReference>
<evidence type="ECO:0000256" key="6">
    <source>
        <dbReference type="ARBA" id="ARBA00022741"/>
    </source>
</evidence>
<dbReference type="SMART" id="SM00326">
    <property type="entry name" value="SH3"/>
    <property type="match status" value="1"/>
</dbReference>
<feature type="coiled-coil region" evidence="12">
    <location>
        <begin position="491"/>
        <end position="536"/>
    </location>
</feature>
<dbReference type="InterPro" id="IPR008271">
    <property type="entry name" value="Ser/Thr_kinase_AS"/>
</dbReference>
<keyword evidence="5" id="KW-0723">Serine/threonine-protein kinase</keyword>
<feature type="binding site" evidence="11">
    <location>
        <position position="204"/>
    </location>
    <ligand>
        <name>ATP</name>
        <dbReference type="ChEBI" id="CHEBI:30616"/>
    </ligand>
</feature>
<dbReference type="PROSITE" id="PS50011">
    <property type="entry name" value="PROTEIN_KINASE_DOM"/>
    <property type="match status" value="1"/>
</dbReference>
<name>A0A914XK18_9BILA</name>
<keyword evidence="6 11" id="KW-0547">Nucleotide-binding</keyword>
<evidence type="ECO:0000256" key="7">
    <source>
        <dbReference type="ARBA" id="ARBA00022840"/>
    </source>
</evidence>
<feature type="region of interest" description="Disordered" evidence="13">
    <location>
        <begin position="18"/>
        <end position="91"/>
    </location>
</feature>
<dbReference type="SUPFAM" id="SSF56112">
    <property type="entry name" value="Protein kinase-like (PK-like)"/>
    <property type="match status" value="1"/>
</dbReference>
<dbReference type="Pfam" id="PF00018">
    <property type="entry name" value="SH3_1"/>
    <property type="match status" value="1"/>
</dbReference>
<feature type="compositionally biased region" description="Polar residues" evidence="13">
    <location>
        <begin position="788"/>
        <end position="809"/>
    </location>
</feature>
<dbReference type="EC" id="2.7.11.25" evidence="3"/>
<feature type="compositionally biased region" description="Basic residues" evidence="13">
    <location>
        <begin position="560"/>
        <end position="569"/>
    </location>
</feature>
<dbReference type="PANTHER" id="PTHR44329:SF293">
    <property type="entry name" value="MITOGEN-ACTIVATED PROTEIN KINASE KINASE KINASE"/>
    <property type="match status" value="1"/>
</dbReference>
<accession>A0A914XK18</accession>
<dbReference type="Gene3D" id="1.10.510.10">
    <property type="entry name" value="Transferase(Phosphotransferase) domain 1"/>
    <property type="match status" value="1"/>
</dbReference>
<dbReference type="PROSITE" id="PS50002">
    <property type="entry name" value="SH3"/>
    <property type="match status" value="1"/>
</dbReference>
<evidence type="ECO:0000256" key="10">
    <source>
        <dbReference type="PROSITE-ProRule" id="PRU00192"/>
    </source>
</evidence>
<evidence type="ECO:0000256" key="12">
    <source>
        <dbReference type="SAM" id="Coils"/>
    </source>
</evidence>
<dbReference type="GO" id="GO:0005524">
    <property type="term" value="F:ATP binding"/>
    <property type="evidence" value="ECO:0007669"/>
    <property type="project" value="UniProtKB-UniRule"/>
</dbReference>
<feature type="compositionally biased region" description="Polar residues" evidence="13">
    <location>
        <begin position="943"/>
        <end position="965"/>
    </location>
</feature>
<evidence type="ECO:0000256" key="2">
    <source>
        <dbReference type="ARBA" id="ARBA00006529"/>
    </source>
</evidence>
<dbReference type="PROSITE" id="PS00107">
    <property type="entry name" value="PROTEIN_KINASE_ATP"/>
    <property type="match status" value="1"/>
</dbReference>
<reference evidence="17" key="1">
    <citation type="submission" date="2022-11" db="UniProtKB">
        <authorList>
            <consortium name="WormBaseParasite"/>
        </authorList>
    </citation>
    <scope>IDENTIFICATION</scope>
</reference>
<feature type="region of interest" description="Disordered" evidence="13">
    <location>
        <begin position="724"/>
        <end position="764"/>
    </location>
</feature>
<evidence type="ECO:0000313" key="16">
    <source>
        <dbReference type="Proteomes" id="UP000887566"/>
    </source>
</evidence>
<organism evidence="16 17">
    <name type="scientific">Plectus sambesii</name>
    <dbReference type="NCBI Taxonomy" id="2011161"/>
    <lineage>
        <taxon>Eukaryota</taxon>
        <taxon>Metazoa</taxon>
        <taxon>Ecdysozoa</taxon>
        <taxon>Nematoda</taxon>
        <taxon>Chromadorea</taxon>
        <taxon>Plectida</taxon>
        <taxon>Plectina</taxon>
        <taxon>Plectoidea</taxon>
        <taxon>Plectidae</taxon>
        <taxon>Plectus</taxon>
    </lineage>
</organism>
<comment type="similarity">
    <text evidence="2">Belongs to the protein kinase superfamily. STE Ser/Thr protein kinase family. MAP kinase kinase kinase subfamily.</text>
</comment>
<dbReference type="PANTHER" id="PTHR44329">
    <property type="entry name" value="SERINE/THREONINE-PROTEIN KINASE TNNI3K-RELATED"/>
    <property type="match status" value="1"/>
</dbReference>
<feature type="region of interest" description="Disordered" evidence="13">
    <location>
        <begin position="787"/>
        <end position="813"/>
    </location>
</feature>
<comment type="catalytic activity">
    <reaction evidence="9">
        <text>L-seryl-[protein] + ATP = O-phospho-L-seryl-[protein] + ADP + H(+)</text>
        <dbReference type="Rhea" id="RHEA:17989"/>
        <dbReference type="Rhea" id="RHEA-COMP:9863"/>
        <dbReference type="Rhea" id="RHEA-COMP:11604"/>
        <dbReference type="ChEBI" id="CHEBI:15378"/>
        <dbReference type="ChEBI" id="CHEBI:29999"/>
        <dbReference type="ChEBI" id="CHEBI:30616"/>
        <dbReference type="ChEBI" id="CHEBI:83421"/>
        <dbReference type="ChEBI" id="CHEBI:456216"/>
        <dbReference type="EC" id="2.7.11.25"/>
    </reaction>
</comment>
<feature type="region of interest" description="Disordered" evidence="13">
    <location>
        <begin position="943"/>
        <end position="987"/>
    </location>
</feature>
<comment type="cofactor">
    <cofactor evidence="1">
        <name>Mg(2+)</name>
        <dbReference type="ChEBI" id="CHEBI:18420"/>
    </cofactor>
</comment>
<feature type="compositionally biased region" description="Low complexity" evidence="13">
    <location>
        <begin position="621"/>
        <end position="635"/>
    </location>
</feature>
<dbReference type="PROSITE" id="PS00108">
    <property type="entry name" value="PROTEIN_KINASE_ST"/>
    <property type="match status" value="1"/>
</dbReference>
<dbReference type="SMART" id="SM00220">
    <property type="entry name" value="S_TKc"/>
    <property type="match status" value="1"/>
</dbReference>
<dbReference type="GO" id="GO:0004706">
    <property type="term" value="F:JUN kinase kinase kinase activity"/>
    <property type="evidence" value="ECO:0007669"/>
    <property type="project" value="TreeGrafter"/>
</dbReference>
<evidence type="ECO:0000256" key="3">
    <source>
        <dbReference type="ARBA" id="ARBA00012406"/>
    </source>
</evidence>
<feature type="compositionally biased region" description="Acidic residues" evidence="13">
    <location>
        <begin position="67"/>
        <end position="76"/>
    </location>
</feature>
<keyword evidence="4 10" id="KW-0728">SH3 domain</keyword>
<dbReference type="WBParaSite" id="PSAMB.scaffold90size81551.g1910.t1">
    <property type="protein sequence ID" value="PSAMB.scaffold90size81551.g1910.t1"/>
    <property type="gene ID" value="PSAMB.scaffold90size81551.g1910"/>
</dbReference>
<dbReference type="InterPro" id="IPR051681">
    <property type="entry name" value="Ser/Thr_Kinases-Pseudokinases"/>
</dbReference>
<dbReference type="PRINTS" id="PR00452">
    <property type="entry name" value="SH3DOMAIN"/>
</dbReference>
<dbReference type="Pfam" id="PF07714">
    <property type="entry name" value="PK_Tyr_Ser-Thr"/>
    <property type="match status" value="1"/>
</dbReference>
<evidence type="ECO:0000256" key="1">
    <source>
        <dbReference type="ARBA" id="ARBA00001946"/>
    </source>
</evidence>
<keyword evidence="7 11" id="KW-0067">ATP-binding</keyword>
<evidence type="ECO:0000256" key="4">
    <source>
        <dbReference type="ARBA" id="ARBA00022443"/>
    </source>
</evidence>
<dbReference type="Gene3D" id="2.30.30.40">
    <property type="entry name" value="SH3 Domains"/>
    <property type="match status" value="1"/>
</dbReference>
<proteinExistence type="inferred from homology"/>
<feature type="domain" description="SH3" evidence="14">
    <location>
        <begin position="92"/>
        <end position="156"/>
    </location>
</feature>
<dbReference type="Gene3D" id="3.30.200.20">
    <property type="entry name" value="Phosphorylase Kinase, domain 1"/>
    <property type="match status" value="1"/>
</dbReference>
<protein>
    <recommendedName>
        <fullName evidence="3">mitogen-activated protein kinase kinase kinase</fullName>
        <ecNumber evidence="3">2.7.11.25</ecNumber>
    </recommendedName>
</protein>
<dbReference type="SUPFAM" id="SSF50044">
    <property type="entry name" value="SH3-domain"/>
    <property type="match status" value="1"/>
</dbReference>
<dbReference type="AlphaFoldDB" id="A0A914XK18"/>
<evidence type="ECO:0000256" key="11">
    <source>
        <dbReference type="PROSITE-ProRule" id="PRU10141"/>
    </source>
</evidence>
<dbReference type="InterPro" id="IPR001452">
    <property type="entry name" value="SH3_domain"/>
</dbReference>
<keyword evidence="5" id="KW-0808">Transferase</keyword>
<comment type="catalytic activity">
    <reaction evidence="8">
        <text>L-threonyl-[protein] + ATP = O-phospho-L-threonyl-[protein] + ADP + H(+)</text>
        <dbReference type="Rhea" id="RHEA:46608"/>
        <dbReference type="Rhea" id="RHEA-COMP:11060"/>
        <dbReference type="Rhea" id="RHEA-COMP:11605"/>
        <dbReference type="ChEBI" id="CHEBI:15378"/>
        <dbReference type="ChEBI" id="CHEBI:30013"/>
        <dbReference type="ChEBI" id="CHEBI:30616"/>
        <dbReference type="ChEBI" id="CHEBI:61977"/>
        <dbReference type="ChEBI" id="CHEBI:456216"/>
        <dbReference type="EC" id="2.7.11.25"/>
    </reaction>
</comment>
<evidence type="ECO:0000313" key="17">
    <source>
        <dbReference type="WBParaSite" id="PSAMB.scaffold90size81551.g1910.t1"/>
    </source>
</evidence>
<evidence type="ECO:0000256" key="8">
    <source>
        <dbReference type="ARBA" id="ARBA00047559"/>
    </source>
</evidence>
<feature type="domain" description="Protein kinase" evidence="15">
    <location>
        <begin position="177"/>
        <end position="464"/>
    </location>
</feature>
<keyword evidence="5" id="KW-0418">Kinase</keyword>
<dbReference type="Proteomes" id="UP000887566">
    <property type="component" value="Unplaced"/>
</dbReference>
<evidence type="ECO:0000256" key="5">
    <source>
        <dbReference type="ARBA" id="ARBA00022527"/>
    </source>
</evidence>
<sequence length="1163" mass="127005">MIGNKTYEMTLNVTSPAHLVNGGAKKGPPPPPPVQHDLSPMGVKPPLPGPRSPVNQRRPTRAMSESESTDDAELTDGEIGPVRFRMPPRATGPPEIVKSLYDYEASREDELTLKRGSVLEVVSKDAKTSGDEGWWVGKIDGKLGVFPSNFVKTDVEAALSSLNLKHQEPPRIKYTELQIGETIGVGGFGTVHRALYNKKIVAVKIAKCDPQREQESIEAVRQEGRLFHILKHENIVSLLSVCLEKPNLCLVLEYCAGGPLNRVYSQAGKRISADILVDWSIQIAQGMHYLHDHAPISLVHRDLKSSNVLVQQAVCLGDHHAPTPLTPPGKLMGPCPRCGGSALDQLTLKITDFGLAREAVGTARMSMCGTYAWMAPEVIKSSTSSKASDVWSYGVLLWELLTAETPYKGIDTLAVAYGVAVNKLQLLIPKSCPDSLRLIMERCWEVEPHKRPMFSSLLVDLKALKDELAQLGWFNEDASLQSLQQDWTAEIEQFVDEIKHKQCELENREEDLQLREVEQLQQAERLEQIARTLRERELDVVERELQLCLQQFPSTMKPEPKRRRGRMKWPRLLGKGSNPADQISTPKDFRHHIAVRPSSESPPGSPSSNRGQNLRVVALTPSTSSTDESSSTCATLPRGFGGTLPKAKSQVTPTVRLRKESSDGILLDSLPPPPPPKHDRHYRSTPNLLKIGSMTAVYPELGAHSPRNQRQPSDSHVNTLEKLKRLGLSDPSRPRANTESKQLKKKHAKNGIVDSYRPETPDCHWDNNEDWPADLPGTPRRIPLASVGSFTSNSSTTPLMPPRASTTLRKPSGQARNLAKPLINSLLFNAGSLLAGAIRCDVKQAASYDTGTAPECVLSAPGSSQRLVPMAFMQPTRGAGGAVFVPQANESPFRRAGTGRSSASQPSLFRSQFHSEDIPECGSLSGSRPSTARSIVQKLSPTASTAGSTFGMSSSKRVPQPTVHTRSYVKTPLHERRSSTQRQYSVQPSALEQAAMISHARAHSCDDARRDLPLTRQRPVIQPQLSTLVPPSYGVGGVSSSTSAFSVWNPGYEQCKLPAGKPERPLTLDLRPPVSTPVTPAESGISTAGSSYVSFPSADKSHSGGNLLDLPVASMGDGQPAATTLDRTPPIPPRLITARRLTDEMLDRHDWNGALSPVVHSPP</sequence>
<dbReference type="InterPro" id="IPR036028">
    <property type="entry name" value="SH3-like_dom_sf"/>
</dbReference>
<keyword evidence="12" id="KW-0175">Coiled coil</keyword>
<evidence type="ECO:0000256" key="13">
    <source>
        <dbReference type="SAM" id="MobiDB-lite"/>
    </source>
</evidence>
<feature type="region of interest" description="Disordered" evidence="13">
    <location>
        <begin position="555"/>
        <end position="587"/>
    </location>
</feature>
<evidence type="ECO:0000256" key="9">
    <source>
        <dbReference type="ARBA" id="ARBA00048329"/>
    </source>
</evidence>
<feature type="compositionally biased region" description="Basic and acidic residues" evidence="13">
    <location>
        <begin position="732"/>
        <end position="742"/>
    </location>
</feature>
<dbReference type="InterPro" id="IPR000719">
    <property type="entry name" value="Prot_kinase_dom"/>
</dbReference>
<dbReference type="InterPro" id="IPR011009">
    <property type="entry name" value="Kinase-like_dom_sf"/>
</dbReference>
<evidence type="ECO:0000259" key="15">
    <source>
        <dbReference type="PROSITE" id="PS50011"/>
    </source>
</evidence>
<feature type="region of interest" description="Disordered" evidence="13">
    <location>
        <begin position="1064"/>
        <end position="1133"/>
    </location>
</feature>
<feature type="compositionally biased region" description="Polar residues" evidence="13">
    <location>
        <begin position="1084"/>
        <end position="1094"/>
    </location>
</feature>
<dbReference type="InterPro" id="IPR017441">
    <property type="entry name" value="Protein_kinase_ATP_BS"/>
</dbReference>